<dbReference type="GO" id="GO:0005634">
    <property type="term" value="C:nucleus"/>
    <property type="evidence" value="ECO:0007669"/>
    <property type="project" value="TreeGrafter"/>
</dbReference>
<feature type="domain" description="C2H2-type" evidence="6">
    <location>
        <begin position="202"/>
        <end position="231"/>
    </location>
</feature>
<dbReference type="OrthoDB" id="360633at2759"/>
<dbReference type="PROSITE" id="PS50157">
    <property type="entry name" value="ZINC_FINGER_C2H2_2"/>
    <property type="match status" value="5"/>
</dbReference>
<reference evidence="7 8" key="1">
    <citation type="journal article" date="2012" name="MBio">
        <title>Comparative genome analysis of three eukaryotic parasites with differing abilities to transform leukocytes reveals key mediators of Theileria-induced leukocyte transformation.</title>
        <authorList>
            <person name="Hayashida K."/>
            <person name="Hara Y."/>
            <person name="Abe T."/>
            <person name="Yamasaki C."/>
            <person name="Toyoda A."/>
            <person name="Kosuge T."/>
            <person name="Suzuki Y."/>
            <person name="Sato Y."/>
            <person name="Kawashima S."/>
            <person name="Katayama T."/>
            <person name="Wakaguri H."/>
            <person name="Inoue N."/>
            <person name="Homma K."/>
            <person name="Tada-Umezaki M."/>
            <person name="Yagi Y."/>
            <person name="Fujii Y."/>
            <person name="Habara T."/>
            <person name="Kanehisa M."/>
            <person name="Watanabe H."/>
            <person name="Ito K."/>
            <person name="Gojobori T."/>
            <person name="Sugawara H."/>
            <person name="Imanishi T."/>
            <person name="Weir W."/>
            <person name="Gardner M."/>
            <person name="Pain A."/>
            <person name="Shiels B."/>
            <person name="Hattori M."/>
            <person name="Nene V."/>
            <person name="Sugimoto C."/>
        </authorList>
    </citation>
    <scope>NUCLEOTIDE SEQUENCE [LARGE SCALE GENOMIC DNA]</scope>
    <source>
        <strain evidence="7 8">Shintoku</strain>
    </source>
</reference>
<dbReference type="KEGG" id="tot:TOT_030000135"/>
<feature type="domain" description="C2H2-type" evidence="6">
    <location>
        <begin position="62"/>
        <end position="91"/>
    </location>
</feature>
<dbReference type="RefSeq" id="XP_009691175.1">
    <property type="nucleotide sequence ID" value="XM_009692880.1"/>
</dbReference>
<evidence type="ECO:0000313" key="7">
    <source>
        <dbReference type="EMBL" id="BAM40874.1"/>
    </source>
</evidence>
<dbReference type="Pfam" id="PF12874">
    <property type="entry name" value="zf-met"/>
    <property type="match status" value="1"/>
</dbReference>
<dbReference type="OMA" id="YRIACHA"/>
<dbReference type="VEuPathDB" id="PiroplasmaDB:TOT_030000135"/>
<protein>
    <recommendedName>
        <fullName evidence="6">C2H2-type domain-containing protein</fullName>
    </recommendedName>
</protein>
<dbReference type="InterPro" id="IPR036236">
    <property type="entry name" value="Znf_C2H2_sf"/>
</dbReference>
<dbReference type="Gene3D" id="3.30.160.60">
    <property type="entry name" value="Classic Zinc Finger"/>
    <property type="match status" value="4"/>
</dbReference>
<feature type="domain" description="C2H2-type" evidence="6">
    <location>
        <begin position="233"/>
        <end position="260"/>
    </location>
</feature>
<evidence type="ECO:0000259" key="6">
    <source>
        <dbReference type="PROSITE" id="PS50157"/>
    </source>
</evidence>
<accession>J4DPK7</accession>
<gene>
    <name evidence="7" type="ORF">TOT_030000135</name>
</gene>
<dbReference type="GeneID" id="20715333"/>
<dbReference type="STRING" id="869250.J4DPK7"/>
<dbReference type="GO" id="GO:0000981">
    <property type="term" value="F:DNA-binding transcription factor activity, RNA polymerase II-specific"/>
    <property type="evidence" value="ECO:0007669"/>
    <property type="project" value="TreeGrafter"/>
</dbReference>
<dbReference type="Pfam" id="PF00096">
    <property type="entry name" value="zf-C2H2"/>
    <property type="match status" value="3"/>
</dbReference>
<dbReference type="PANTHER" id="PTHR24409">
    <property type="entry name" value="ZINC FINGER PROTEIN 142"/>
    <property type="match status" value="1"/>
</dbReference>
<dbReference type="InterPro" id="IPR013087">
    <property type="entry name" value="Znf_C2H2_type"/>
</dbReference>
<keyword evidence="1" id="KW-0479">Metal-binding</keyword>
<dbReference type="PANTHER" id="PTHR24409:SF295">
    <property type="entry name" value="AZ2-RELATED"/>
    <property type="match status" value="1"/>
</dbReference>
<dbReference type="FunFam" id="3.30.160.60:FF:000065">
    <property type="entry name" value="B-cell CLL/lymphoma 6, member B"/>
    <property type="match status" value="1"/>
</dbReference>
<keyword evidence="8" id="KW-1185">Reference proteome</keyword>
<dbReference type="GO" id="GO:0000977">
    <property type="term" value="F:RNA polymerase II transcription regulatory region sequence-specific DNA binding"/>
    <property type="evidence" value="ECO:0007669"/>
    <property type="project" value="TreeGrafter"/>
</dbReference>
<evidence type="ECO:0000313" key="8">
    <source>
        <dbReference type="Proteomes" id="UP000003786"/>
    </source>
</evidence>
<keyword evidence="4" id="KW-0862">Zinc</keyword>
<dbReference type="eggNOG" id="KOG1721">
    <property type="taxonomic scope" value="Eukaryota"/>
</dbReference>
<dbReference type="GO" id="GO:0008270">
    <property type="term" value="F:zinc ion binding"/>
    <property type="evidence" value="ECO:0007669"/>
    <property type="project" value="UniProtKB-KW"/>
</dbReference>
<proteinExistence type="predicted"/>
<feature type="domain" description="C2H2-type" evidence="6">
    <location>
        <begin position="33"/>
        <end position="55"/>
    </location>
</feature>
<keyword evidence="2" id="KW-0677">Repeat</keyword>
<evidence type="ECO:0000256" key="2">
    <source>
        <dbReference type="ARBA" id="ARBA00022737"/>
    </source>
</evidence>
<keyword evidence="3 5" id="KW-0863">Zinc-finger</keyword>
<dbReference type="SMART" id="SM00355">
    <property type="entry name" value="ZnF_C2H2"/>
    <property type="match status" value="6"/>
</dbReference>
<dbReference type="SUPFAM" id="SSF57667">
    <property type="entry name" value="beta-beta-alpha zinc fingers"/>
    <property type="match status" value="3"/>
</dbReference>
<name>J4DPK7_THEOR</name>
<evidence type="ECO:0000256" key="4">
    <source>
        <dbReference type="ARBA" id="ARBA00022833"/>
    </source>
</evidence>
<dbReference type="EMBL" id="AP011948">
    <property type="protein sequence ID" value="BAM40874.1"/>
    <property type="molecule type" value="Genomic_DNA"/>
</dbReference>
<feature type="domain" description="C2H2-type" evidence="6">
    <location>
        <begin position="4"/>
        <end position="32"/>
    </location>
</feature>
<sequence>MNGFSCDQCGSVFTNASNMRRHKRFFHSNRKNFKCELCNVTFTRSDHLKRHYRSHNRVVHFLYCDVNGCKKRFTRPDKLDSHRKLHMKKLEEGNLFDLTFPSDAISVKGLSVAKMVENDSTVLVCPYDDCRKKYGSYSGIVKHINSHLDPPKKEVVKIATVVSCDGCSKVLSFSSHSLFRRSRPKRDLSNTQSVSDASKVYFVCPQDGCRKIYTTRSNLNMHIARNHGEKISFKCDACGSSFKWKKSLNLHKCKALDHSL</sequence>
<dbReference type="AlphaFoldDB" id="J4DPK7"/>
<evidence type="ECO:0000256" key="5">
    <source>
        <dbReference type="PROSITE-ProRule" id="PRU00042"/>
    </source>
</evidence>
<organism evidence="7 8">
    <name type="scientific">Theileria orientalis strain Shintoku</name>
    <dbReference type="NCBI Taxonomy" id="869250"/>
    <lineage>
        <taxon>Eukaryota</taxon>
        <taxon>Sar</taxon>
        <taxon>Alveolata</taxon>
        <taxon>Apicomplexa</taxon>
        <taxon>Aconoidasida</taxon>
        <taxon>Piroplasmida</taxon>
        <taxon>Theileriidae</taxon>
        <taxon>Theileria</taxon>
    </lineage>
</organism>
<dbReference type="Proteomes" id="UP000003786">
    <property type="component" value="Chromosome 3"/>
</dbReference>
<evidence type="ECO:0000256" key="1">
    <source>
        <dbReference type="ARBA" id="ARBA00022723"/>
    </source>
</evidence>
<dbReference type="PROSITE" id="PS00028">
    <property type="entry name" value="ZINC_FINGER_C2H2_1"/>
    <property type="match status" value="5"/>
</dbReference>
<evidence type="ECO:0000256" key="3">
    <source>
        <dbReference type="ARBA" id="ARBA00022771"/>
    </source>
</evidence>